<reference evidence="1 2" key="1">
    <citation type="submission" date="2014-05" db="EMBL/GenBank/DDBJ databases">
        <authorList>
            <person name="Rizzardi K."/>
            <person name="Winiecka-Krusnell J."/>
            <person name="Ramliden M."/>
            <person name="Alm E."/>
            <person name="Andersson S."/>
            <person name="Byfors S."/>
        </authorList>
    </citation>
    <scope>NUCLEOTIDE SEQUENCE [LARGE SCALE GENOMIC DNA]</scope>
    <source>
        <strain evidence="1 2">LEGN</strain>
    </source>
</reference>
<evidence type="ECO:0000313" key="2">
    <source>
        <dbReference type="Proteomes" id="UP000054422"/>
    </source>
</evidence>
<organism evidence="1 2">
    <name type="scientific">Legionella norrlandica</name>
    <dbReference type="NCBI Taxonomy" id="1498499"/>
    <lineage>
        <taxon>Bacteria</taxon>
        <taxon>Pseudomonadati</taxon>
        <taxon>Pseudomonadota</taxon>
        <taxon>Gammaproteobacteria</taxon>
        <taxon>Legionellales</taxon>
        <taxon>Legionellaceae</taxon>
        <taxon>Legionella</taxon>
    </lineage>
</organism>
<proteinExistence type="predicted"/>
<dbReference type="STRING" id="1498499.EP47_04435"/>
<evidence type="ECO:0000313" key="1">
    <source>
        <dbReference type="EMBL" id="KGP63216.1"/>
    </source>
</evidence>
<comment type="caution">
    <text evidence="1">The sequence shown here is derived from an EMBL/GenBank/DDBJ whole genome shotgun (WGS) entry which is preliminary data.</text>
</comment>
<gene>
    <name evidence="1" type="ORF">EP47_04435</name>
</gene>
<name>A0A0A2SU11_9GAMM</name>
<keyword evidence="2" id="KW-1185">Reference proteome</keyword>
<sequence length="60" mass="6717">MIQFLVLITLIKESLGFDSEDIIIKLPRFAKLIILEKAVKTTAQANDAESTSLLDFCYSP</sequence>
<dbReference type="AlphaFoldDB" id="A0A0A2SU11"/>
<accession>A0A0A2SU11</accession>
<dbReference type="Proteomes" id="UP000054422">
    <property type="component" value="Unassembled WGS sequence"/>
</dbReference>
<dbReference type="EMBL" id="JNCF01000022">
    <property type="protein sequence ID" value="KGP63216.1"/>
    <property type="molecule type" value="Genomic_DNA"/>
</dbReference>
<protein>
    <submittedName>
        <fullName evidence="1">Uncharacterized protein</fullName>
    </submittedName>
</protein>